<dbReference type="EMBL" id="BMPQ01000011">
    <property type="protein sequence ID" value="GGK79898.1"/>
    <property type="molecule type" value="Genomic_DNA"/>
</dbReference>
<name>A0A917VHZ8_9ACTN</name>
<protein>
    <submittedName>
        <fullName evidence="1">Uncharacterized protein</fullName>
    </submittedName>
</protein>
<evidence type="ECO:0000313" key="2">
    <source>
        <dbReference type="Proteomes" id="UP000637788"/>
    </source>
</evidence>
<gene>
    <name evidence="1" type="ORF">GCM10010094_46500</name>
</gene>
<comment type="caution">
    <text evidence="1">The sequence shown here is derived from an EMBL/GenBank/DDBJ whole genome shotgun (WGS) entry which is preliminary data.</text>
</comment>
<reference evidence="1" key="2">
    <citation type="submission" date="2020-09" db="EMBL/GenBank/DDBJ databases">
        <authorList>
            <person name="Sun Q."/>
            <person name="Ohkuma M."/>
        </authorList>
    </citation>
    <scope>NUCLEOTIDE SEQUENCE</scope>
    <source>
        <strain evidence="1">JCM 3035</strain>
    </source>
</reference>
<evidence type="ECO:0000313" key="1">
    <source>
        <dbReference type="EMBL" id="GGK79898.1"/>
    </source>
</evidence>
<keyword evidence="2" id="KW-1185">Reference proteome</keyword>
<sequence length="141" mass="15507">MAGYFASAESWTPHPRPGDEAIIRIADIRAWCEACGAPGQAPDLIAANRQSAEMYVKWRRLQRTGLRRLQESGATLYQRTRHFRVFDDERVHTDSSDAVATLSEPGQVDLYLRAFQGLSGNAVYGAAARGLVTQALAALDD</sequence>
<dbReference type="Proteomes" id="UP000637788">
    <property type="component" value="Unassembled WGS sequence"/>
</dbReference>
<accession>A0A917VHZ8</accession>
<organism evidence="1 2">
    <name type="scientific">Streptomyces flaveus</name>
    <dbReference type="NCBI Taxonomy" id="66370"/>
    <lineage>
        <taxon>Bacteria</taxon>
        <taxon>Bacillati</taxon>
        <taxon>Actinomycetota</taxon>
        <taxon>Actinomycetes</taxon>
        <taxon>Kitasatosporales</taxon>
        <taxon>Streptomycetaceae</taxon>
        <taxon>Streptomyces</taxon>
        <taxon>Streptomyces aurantiacus group</taxon>
    </lineage>
</organism>
<reference evidence="1" key="1">
    <citation type="journal article" date="2014" name="Int. J. Syst. Evol. Microbiol.">
        <title>Complete genome sequence of Corynebacterium casei LMG S-19264T (=DSM 44701T), isolated from a smear-ripened cheese.</title>
        <authorList>
            <consortium name="US DOE Joint Genome Institute (JGI-PGF)"/>
            <person name="Walter F."/>
            <person name="Albersmeier A."/>
            <person name="Kalinowski J."/>
            <person name="Ruckert C."/>
        </authorList>
    </citation>
    <scope>NUCLEOTIDE SEQUENCE</scope>
    <source>
        <strain evidence="1">JCM 3035</strain>
    </source>
</reference>
<dbReference type="AlphaFoldDB" id="A0A917VHZ8"/>
<dbReference type="RefSeq" id="WP_246568038.1">
    <property type="nucleotide sequence ID" value="NZ_BMPQ01000011.1"/>
</dbReference>
<proteinExistence type="predicted"/>